<accession>A0A1I6NW51</accession>
<organism evidence="3 4">
    <name type="scientific">Saccharopolyspora flava</name>
    <dbReference type="NCBI Taxonomy" id="95161"/>
    <lineage>
        <taxon>Bacteria</taxon>
        <taxon>Bacillati</taxon>
        <taxon>Actinomycetota</taxon>
        <taxon>Actinomycetes</taxon>
        <taxon>Pseudonocardiales</taxon>
        <taxon>Pseudonocardiaceae</taxon>
        <taxon>Saccharopolyspora</taxon>
    </lineage>
</organism>
<feature type="transmembrane region" description="Helical" evidence="2">
    <location>
        <begin position="12"/>
        <end position="30"/>
    </location>
</feature>
<reference evidence="4" key="1">
    <citation type="submission" date="2016-10" db="EMBL/GenBank/DDBJ databases">
        <authorList>
            <person name="Varghese N."/>
            <person name="Submissions S."/>
        </authorList>
    </citation>
    <scope>NUCLEOTIDE SEQUENCE [LARGE SCALE GENOMIC DNA]</scope>
    <source>
        <strain evidence="4">DSM 44771</strain>
    </source>
</reference>
<gene>
    <name evidence="3" type="ORF">SAMN05660874_00195</name>
</gene>
<dbReference type="AlphaFoldDB" id="A0A1I6NW51"/>
<feature type="compositionally biased region" description="Basic and acidic residues" evidence="1">
    <location>
        <begin position="100"/>
        <end position="110"/>
    </location>
</feature>
<keyword evidence="2" id="KW-0472">Membrane</keyword>
<evidence type="ECO:0000256" key="1">
    <source>
        <dbReference type="SAM" id="MobiDB-lite"/>
    </source>
</evidence>
<feature type="compositionally biased region" description="Pro residues" evidence="1">
    <location>
        <begin position="65"/>
        <end position="78"/>
    </location>
</feature>
<evidence type="ECO:0000313" key="3">
    <source>
        <dbReference type="EMBL" id="SFS32192.1"/>
    </source>
</evidence>
<dbReference type="RefSeq" id="WP_093414511.1">
    <property type="nucleotide sequence ID" value="NZ_FOZX01000001.1"/>
</dbReference>
<dbReference type="EMBL" id="FOZX01000001">
    <property type="protein sequence ID" value="SFS32192.1"/>
    <property type="molecule type" value="Genomic_DNA"/>
</dbReference>
<keyword evidence="2" id="KW-1133">Transmembrane helix</keyword>
<keyword evidence="2" id="KW-0812">Transmembrane</keyword>
<dbReference type="Proteomes" id="UP000198852">
    <property type="component" value="Unassembled WGS sequence"/>
</dbReference>
<dbReference type="PROSITE" id="PS51257">
    <property type="entry name" value="PROKAR_LIPOPROTEIN"/>
    <property type="match status" value="1"/>
</dbReference>
<feature type="transmembrane region" description="Helical" evidence="2">
    <location>
        <begin position="36"/>
        <end position="59"/>
    </location>
</feature>
<feature type="region of interest" description="Disordered" evidence="1">
    <location>
        <begin position="65"/>
        <end position="140"/>
    </location>
</feature>
<evidence type="ECO:0000313" key="4">
    <source>
        <dbReference type="Proteomes" id="UP000198852"/>
    </source>
</evidence>
<sequence>MRGYPVHLLFHLLAIVAGAACGVAGALWWFSGERNALYLSAAALIVGIIVLLLQVFYIIASEPPPAPRRPMPPAPPSHPRFRPVAGHGLADHQVSGPRASEQRDPTRPDLEPVPPPEAEAVDQETRTSALNALDEHTHRG</sequence>
<protein>
    <submittedName>
        <fullName evidence="3">Uncharacterized protein</fullName>
    </submittedName>
</protein>
<name>A0A1I6NW51_9PSEU</name>
<keyword evidence="4" id="KW-1185">Reference proteome</keyword>
<evidence type="ECO:0000256" key="2">
    <source>
        <dbReference type="SAM" id="Phobius"/>
    </source>
</evidence>
<proteinExistence type="predicted"/>